<dbReference type="SUPFAM" id="SSF46955">
    <property type="entry name" value="Putative DNA-binding domain"/>
    <property type="match status" value="1"/>
</dbReference>
<evidence type="ECO:0000256" key="1">
    <source>
        <dbReference type="ARBA" id="ARBA00023015"/>
    </source>
</evidence>
<dbReference type="InterPro" id="IPR036244">
    <property type="entry name" value="TipA-like_antibiotic-bd"/>
</dbReference>
<accession>A0A264W489</accession>
<feature type="domain" description="HTH merR-type" evidence="5">
    <location>
        <begin position="2"/>
        <end position="71"/>
    </location>
</feature>
<dbReference type="InterPro" id="IPR009061">
    <property type="entry name" value="DNA-bd_dom_put_sf"/>
</dbReference>
<dbReference type="PANTHER" id="PTHR30204:SF90">
    <property type="entry name" value="HTH-TYPE TRANSCRIPTIONAL ACTIVATOR MTA"/>
    <property type="match status" value="1"/>
</dbReference>
<dbReference type="InterPro" id="IPR012925">
    <property type="entry name" value="TipAS_dom"/>
</dbReference>
<evidence type="ECO:0000256" key="3">
    <source>
        <dbReference type="ARBA" id="ARBA00023159"/>
    </source>
</evidence>
<comment type="caution">
    <text evidence="6">The sequence shown here is derived from an EMBL/GenBank/DDBJ whole genome shotgun (WGS) entry which is preliminary data.</text>
</comment>
<keyword evidence="1" id="KW-0805">Transcription regulation</keyword>
<dbReference type="Gene3D" id="1.10.1660.10">
    <property type="match status" value="1"/>
</dbReference>
<dbReference type="PANTHER" id="PTHR30204">
    <property type="entry name" value="REDOX-CYCLING DRUG-SENSING TRANSCRIPTIONAL ACTIVATOR SOXR"/>
    <property type="match status" value="1"/>
</dbReference>
<dbReference type="EMBL" id="NOKQ01000196">
    <property type="protein sequence ID" value="OZS78375.1"/>
    <property type="molecule type" value="Genomic_DNA"/>
</dbReference>
<dbReference type="SUPFAM" id="SSF89082">
    <property type="entry name" value="Antibiotic binding domain of TipA-like multidrug resistance regulators"/>
    <property type="match status" value="1"/>
</dbReference>
<dbReference type="Proteomes" id="UP000217065">
    <property type="component" value="Unassembled WGS sequence"/>
</dbReference>
<dbReference type="AlphaFoldDB" id="A0A264W489"/>
<evidence type="ECO:0000313" key="6">
    <source>
        <dbReference type="EMBL" id="OZS78375.1"/>
    </source>
</evidence>
<evidence type="ECO:0000259" key="5">
    <source>
        <dbReference type="PROSITE" id="PS50937"/>
    </source>
</evidence>
<dbReference type="Gene3D" id="1.10.490.50">
    <property type="entry name" value="Antibiotic binding domain of TipA-like multidrug resistance regulators"/>
    <property type="match status" value="1"/>
</dbReference>
<dbReference type="InterPro" id="IPR047057">
    <property type="entry name" value="MerR_fam"/>
</dbReference>
<reference evidence="6 7" key="1">
    <citation type="submission" date="2017-07" db="EMBL/GenBank/DDBJ databases">
        <title>Tetzosporium hominis gen.nov. sp.nov.</title>
        <authorList>
            <person name="Tetz G."/>
            <person name="Tetz V."/>
        </authorList>
    </citation>
    <scope>NUCLEOTIDE SEQUENCE [LARGE SCALE GENOMIC DNA]</scope>
    <source>
        <strain evidence="6 7">VT-49</strain>
    </source>
</reference>
<dbReference type="OrthoDB" id="9814833at2"/>
<gene>
    <name evidence="6" type="ORF">CF394_06355</name>
</gene>
<evidence type="ECO:0000313" key="7">
    <source>
        <dbReference type="Proteomes" id="UP000217065"/>
    </source>
</evidence>
<keyword evidence="4" id="KW-0804">Transcription</keyword>
<dbReference type="PRINTS" id="PR00040">
    <property type="entry name" value="HTHMERR"/>
</dbReference>
<dbReference type="GO" id="GO:0003677">
    <property type="term" value="F:DNA binding"/>
    <property type="evidence" value="ECO:0007669"/>
    <property type="project" value="UniProtKB-KW"/>
</dbReference>
<dbReference type="GO" id="GO:0003700">
    <property type="term" value="F:DNA-binding transcription factor activity"/>
    <property type="evidence" value="ECO:0007669"/>
    <property type="project" value="InterPro"/>
</dbReference>
<keyword evidence="3" id="KW-0010">Activator</keyword>
<organism evidence="6 7">
    <name type="scientific">Tetzosporium hominis</name>
    <dbReference type="NCBI Taxonomy" id="2020506"/>
    <lineage>
        <taxon>Bacteria</taxon>
        <taxon>Bacillati</taxon>
        <taxon>Bacillota</taxon>
        <taxon>Bacilli</taxon>
        <taxon>Bacillales</taxon>
        <taxon>Caryophanaceae</taxon>
        <taxon>Tetzosporium</taxon>
    </lineage>
</organism>
<keyword evidence="7" id="KW-1185">Reference proteome</keyword>
<name>A0A264W489_9BACL</name>
<dbReference type="Pfam" id="PF13411">
    <property type="entry name" value="MerR_1"/>
    <property type="match status" value="1"/>
</dbReference>
<dbReference type="Pfam" id="PF07739">
    <property type="entry name" value="TipAS"/>
    <property type="match status" value="1"/>
</dbReference>
<dbReference type="InterPro" id="IPR000551">
    <property type="entry name" value="MerR-type_HTH_dom"/>
</dbReference>
<dbReference type="CDD" id="cd01106">
    <property type="entry name" value="HTH_TipAL-Mta"/>
    <property type="match status" value="1"/>
</dbReference>
<proteinExistence type="predicted"/>
<sequence>MHYTIKQFADLSGVSTRTLRHYDDIGLLAPSKYTEAGYRLYGEAEVDRLQQILFYKELDVPLQEIGKLVEGSQQDVNLLETHLLALQQKQRRLKIVIGTLTKTIEEKKGGRKMSHAEKFEGLKKTWIAENEQTYGKEVREAYGDEVVDSSNDKMMGLTETQFQKMQETETQLIKELVLAMEDNNVEGGHAKEAVELHKQWLSYSWPSYSEQAHQGLAEMYVADPRFTAYYDKHRDGATQFLRDAIHFHTK</sequence>
<evidence type="ECO:0000256" key="2">
    <source>
        <dbReference type="ARBA" id="ARBA00023125"/>
    </source>
</evidence>
<keyword evidence="2" id="KW-0238">DNA-binding</keyword>
<dbReference type="PROSITE" id="PS50937">
    <property type="entry name" value="HTH_MERR_2"/>
    <property type="match status" value="1"/>
</dbReference>
<dbReference type="SMART" id="SM00422">
    <property type="entry name" value="HTH_MERR"/>
    <property type="match status" value="1"/>
</dbReference>
<protein>
    <recommendedName>
        <fullName evidence="5">HTH merR-type domain-containing protein</fullName>
    </recommendedName>
</protein>
<evidence type="ECO:0000256" key="4">
    <source>
        <dbReference type="ARBA" id="ARBA00023163"/>
    </source>
</evidence>
<dbReference type="RefSeq" id="WP_094942395.1">
    <property type="nucleotide sequence ID" value="NZ_NOKQ01000196.1"/>
</dbReference>